<name>A0ABY5GHX8_9GAMM</name>
<evidence type="ECO:0000259" key="1">
    <source>
        <dbReference type="Pfam" id="PF00561"/>
    </source>
</evidence>
<feature type="domain" description="AB hydrolase-1" evidence="1">
    <location>
        <begin position="40"/>
        <end position="190"/>
    </location>
</feature>
<gene>
    <name evidence="2" type="ORF">NNL38_04605</name>
</gene>
<dbReference type="EMBL" id="CP101508">
    <property type="protein sequence ID" value="UTV28533.1"/>
    <property type="molecule type" value="Genomic_DNA"/>
</dbReference>
<dbReference type="InterPro" id="IPR000073">
    <property type="entry name" value="AB_hydrolase_1"/>
</dbReference>
<evidence type="ECO:0000313" key="2">
    <source>
        <dbReference type="EMBL" id="UTV28533.1"/>
    </source>
</evidence>
<sequence length="301" mass="33657">MFETNFQLAELSLAGLSSFAHSGDVVHPASPVVLPDDGRPLLLFLHGWQDNAASFDALFPQLSPACHWIAVDWPGHGWSPSRSADNYYHFFDYLDDLNQLLALLPERNTVLVGHSLGALVSGCYAAAYPERVTGLVLIEGLAPLSEAPDQAVERLRQGLKGRERYREFAQRFAERRMGSFEEALALRCAVNQLTSSQLTPLVTRAICQDEHGWYWRHDNRLRCDSLYRMSEAHAKTLMQAVPCPVLSIIGSSGFTRLKQPEGGFDWLRQAEQVEVAGGHHCHLESPQAVCDQIIKFLSQFK</sequence>
<dbReference type="PRINTS" id="PR00111">
    <property type="entry name" value="ABHYDROLASE"/>
</dbReference>
<dbReference type="SUPFAM" id="SSF53474">
    <property type="entry name" value="alpha/beta-Hydrolases"/>
    <property type="match status" value="1"/>
</dbReference>
<protein>
    <submittedName>
        <fullName evidence="2">Alpha/beta hydrolase</fullName>
    </submittedName>
</protein>
<keyword evidence="2" id="KW-0378">Hydrolase</keyword>
<dbReference type="PANTHER" id="PTHR43798">
    <property type="entry name" value="MONOACYLGLYCEROL LIPASE"/>
    <property type="match status" value="1"/>
</dbReference>
<keyword evidence="3" id="KW-1185">Reference proteome</keyword>
<reference evidence="2" key="1">
    <citation type="submission" date="2022-07" db="EMBL/GenBank/DDBJ databases">
        <title>Genome sequencing of Photobacterium atrarenae GJH2-4.</title>
        <authorList>
            <person name="Park S.-J."/>
        </authorList>
    </citation>
    <scope>NUCLEOTIDE SEQUENCE</scope>
    <source>
        <strain evidence="2">GJH2-4</strain>
    </source>
</reference>
<dbReference type="RefSeq" id="WP_255389851.1">
    <property type="nucleotide sequence ID" value="NZ_CP101508.1"/>
</dbReference>
<evidence type="ECO:0000313" key="3">
    <source>
        <dbReference type="Proteomes" id="UP001057998"/>
    </source>
</evidence>
<proteinExistence type="predicted"/>
<dbReference type="InterPro" id="IPR029058">
    <property type="entry name" value="AB_hydrolase_fold"/>
</dbReference>
<dbReference type="InterPro" id="IPR050266">
    <property type="entry name" value="AB_hydrolase_sf"/>
</dbReference>
<accession>A0ABY5GHX8</accession>
<dbReference type="Gene3D" id="3.40.50.1820">
    <property type="entry name" value="alpha/beta hydrolase"/>
    <property type="match status" value="1"/>
</dbReference>
<dbReference type="GO" id="GO:0016787">
    <property type="term" value="F:hydrolase activity"/>
    <property type="evidence" value="ECO:0007669"/>
    <property type="project" value="UniProtKB-KW"/>
</dbReference>
<dbReference type="Proteomes" id="UP001057998">
    <property type="component" value="Chromosome 1"/>
</dbReference>
<organism evidence="2 3">
    <name type="scientific">Photobacterium atrarenae</name>
    <dbReference type="NCBI Taxonomy" id="865757"/>
    <lineage>
        <taxon>Bacteria</taxon>
        <taxon>Pseudomonadati</taxon>
        <taxon>Pseudomonadota</taxon>
        <taxon>Gammaproteobacteria</taxon>
        <taxon>Vibrionales</taxon>
        <taxon>Vibrionaceae</taxon>
        <taxon>Photobacterium</taxon>
    </lineage>
</organism>
<dbReference type="Pfam" id="PF00561">
    <property type="entry name" value="Abhydrolase_1"/>
    <property type="match status" value="1"/>
</dbReference>
<dbReference type="PANTHER" id="PTHR43798:SF33">
    <property type="entry name" value="HYDROLASE, PUTATIVE (AFU_ORTHOLOGUE AFUA_2G14860)-RELATED"/>
    <property type="match status" value="1"/>
</dbReference>